<keyword evidence="3" id="KW-1185">Reference proteome</keyword>
<reference evidence="2 3" key="1">
    <citation type="submission" date="2020-06" db="EMBL/GenBank/DDBJ databases">
        <title>Genome sequence of 2 isolates from Red Sea Mangroves.</title>
        <authorList>
            <person name="Sefrji F."/>
            <person name="Michoud G."/>
            <person name="Merlino G."/>
            <person name="Daffonchio D."/>
        </authorList>
    </citation>
    <scope>NUCLEOTIDE SEQUENCE [LARGE SCALE GENOMIC DNA]</scope>
    <source>
        <strain evidence="2 3">R1DC25</strain>
    </source>
</reference>
<feature type="domain" description="PD-(D/E)XK endonuclease-like" evidence="1">
    <location>
        <begin position="10"/>
        <end position="254"/>
    </location>
</feature>
<dbReference type="InterPro" id="IPR038726">
    <property type="entry name" value="PDDEXK_AddAB-type"/>
</dbReference>
<dbReference type="AlphaFoldDB" id="A0A7S8C5Z2"/>
<dbReference type="KEGG" id="kmn:HW532_15810"/>
<dbReference type="RefSeq" id="WP_213161390.1">
    <property type="nucleotide sequence ID" value="NZ_CP058214.1"/>
</dbReference>
<name>A0A7S8C5Z2_9HYPH</name>
<evidence type="ECO:0000313" key="2">
    <source>
        <dbReference type="EMBL" id="QPC44028.1"/>
    </source>
</evidence>
<organism evidence="2 3">
    <name type="scientific">Kaustia mangrovi</name>
    <dbReference type="NCBI Taxonomy" id="2593653"/>
    <lineage>
        <taxon>Bacteria</taxon>
        <taxon>Pseudomonadati</taxon>
        <taxon>Pseudomonadota</taxon>
        <taxon>Alphaproteobacteria</taxon>
        <taxon>Hyphomicrobiales</taxon>
        <taxon>Parvibaculaceae</taxon>
        <taxon>Kaustia</taxon>
    </lineage>
</organism>
<proteinExistence type="predicted"/>
<protein>
    <submittedName>
        <fullName evidence="2">PD-(D/E)XK nuclease family protein</fullName>
    </submittedName>
</protein>
<accession>A0A7S8C5Z2</accession>
<dbReference type="Proteomes" id="UP000593594">
    <property type="component" value="Chromosome"/>
</dbReference>
<sequence>MRRIRSSMLPGYADCARRAAAKQYRDEIQAAGYELRSLMPSIGAAVGTATHAAVEHVLRHKMETGEPGRIGDGVAAAMEALREEIAPGAEWDETTPNLQTAELQVRRLAEAYMPLVADIEPAGIEMELTAQISPKWELTGKIDLYTRIAALDDLKTGAVRRPYQAQLGSYSILLRSHGKPVTSVGTTFLPRARKTKPQPPPERQHYDRAVCEAAAFATIKEITRDVEAFAETADPFAFRANPMSLMCSARYCPAHGTEFCKLHIDQEKDNGPVD</sequence>
<gene>
    <name evidence="2" type="ORF">HW532_15810</name>
</gene>
<evidence type="ECO:0000259" key="1">
    <source>
        <dbReference type="Pfam" id="PF12705"/>
    </source>
</evidence>
<dbReference type="EMBL" id="CP058214">
    <property type="protein sequence ID" value="QPC44028.1"/>
    <property type="molecule type" value="Genomic_DNA"/>
</dbReference>
<evidence type="ECO:0000313" key="3">
    <source>
        <dbReference type="Proteomes" id="UP000593594"/>
    </source>
</evidence>
<dbReference type="Pfam" id="PF12705">
    <property type="entry name" value="PDDEXK_1"/>
    <property type="match status" value="1"/>
</dbReference>